<keyword evidence="6 9" id="KW-0472">Membrane</keyword>
<evidence type="ECO:0000259" key="11">
    <source>
        <dbReference type="PROSITE" id="PS51371"/>
    </source>
</evidence>
<dbReference type="InterPro" id="IPR002550">
    <property type="entry name" value="CNNM"/>
</dbReference>
<dbReference type="FunFam" id="3.10.580.10:FF:000021">
    <property type="entry name" value="DUF21 domain-containing protein At4g14240-like"/>
    <property type="match status" value="1"/>
</dbReference>
<dbReference type="PROSITE" id="PS51846">
    <property type="entry name" value="CNNM"/>
    <property type="match status" value="1"/>
</dbReference>
<protein>
    <submittedName>
        <fullName evidence="14">DUF21 domain-containing protein At1g03270</fullName>
    </submittedName>
</protein>
<dbReference type="GO" id="GO:0030026">
    <property type="term" value="P:intracellular manganese ion homeostasis"/>
    <property type="evidence" value="ECO:0007669"/>
    <property type="project" value="TreeGrafter"/>
</dbReference>
<evidence type="ECO:0000256" key="4">
    <source>
        <dbReference type="ARBA" id="ARBA00022989"/>
    </source>
</evidence>
<sequence>MFSNSGGSGTAFPPGSFVYDADDVPFGTVWWFLYAGISCLLVLFAGIMSGLTLGLMSLGLVDLEILLRTGSSTQKKQAAAIFPILQKQHQLLVTLLLCNACAMEALPLYLDKIFHPVVAVLLSVTFVLAFGEVIPQAICTKYGLYVGANFVGLVRVLMIICYPIAYPIGKVLDILLGHHDVMFRRAQLKALVSIHSEEAGKGGELTHDEATIISGALDLTLKTAEEAMTPIESTFSLDVDSKLDWEAIGKILERGHSRIPVYSGNPKNIIGLLLVKNLLTIRAETESPVSAVSIRNIPRVPSDMPLYDILNEFQKGNSHMAAVVKVMRDKNNPQEAGDFDKSKDKLVTKHSSQLNVPLLGSYEKSHNVVDIDKLSRHHNPGGCNDAKNADQQCQENGTSPNSFHHFPYNEDGEVIGIITLEDVFEELLQEEIVDETDVYIDVHRRIRVAAVAAASSVARVHLAKS</sequence>
<dbReference type="GeneID" id="101500191"/>
<dbReference type="AlphaFoldDB" id="A0A3Q7Y8N4"/>
<feature type="transmembrane region" description="Helical" evidence="10">
    <location>
        <begin position="116"/>
        <end position="135"/>
    </location>
</feature>
<dbReference type="PROSITE" id="PS51371">
    <property type="entry name" value="CBS"/>
    <property type="match status" value="1"/>
</dbReference>
<dbReference type="RefSeq" id="XP_027188077.1">
    <property type="nucleotide sequence ID" value="XM_027332276.1"/>
</dbReference>
<dbReference type="CDD" id="cd04590">
    <property type="entry name" value="CBS_pair_CorC_HlyC_assoc"/>
    <property type="match status" value="1"/>
</dbReference>
<dbReference type="Gene3D" id="3.10.580.10">
    <property type="entry name" value="CBS-domain"/>
    <property type="match status" value="2"/>
</dbReference>
<gene>
    <name evidence="14" type="primary">LOC101500191</name>
</gene>
<evidence type="ECO:0000256" key="8">
    <source>
        <dbReference type="PROSITE-ProRule" id="PRU00703"/>
    </source>
</evidence>
<keyword evidence="3" id="KW-0677">Repeat</keyword>
<keyword evidence="2 9" id="KW-0812">Transmembrane</keyword>
<feature type="domain" description="CBS" evidence="11">
    <location>
        <begin position="228"/>
        <end position="289"/>
    </location>
</feature>
<reference evidence="14" key="2">
    <citation type="submission" date="2025-08" db="UniProtKB">
        <authorList>
            <consortium name="RefSeq"/>
        </authorList>
    </citation>
    <scope>IDENTIFICATION</scope>
    <source>
        <tissue evidence="14">Etiolated seedlings</tissue>
    </source>
</reference>
<dbReference type="OrthoDB" id="5353557at2759"/>
<keyword evidence="13" id="KW-1185">Reference proteome</keyword>
<proteinExistence type="predicted"/>
<evidence type="ECO:0000313" key="13">
    <source>
        <dbReference type="Proteomes" id="UP000087171"/>
    </source>
</evidence>
<keyword evidence="7" id="KW-0325">Glycoprotein</keyword>
<dbReference type="Pfam" id="PF00571">
    <property type="entry name" value="CBS"/>
    <property type="match status" value="1"/>
</dbReference>
<keyword evidence="5 8" id="KW-0129">CBS domain</keyword>
<evidence type="ECO:0000259" key="12">
    <source>
        <dbReference type="PROSITE" id="PS51846"/>
    </source>
</evidence>
<dbReference type="GO" id="GO:0010960">
    <property type="term" value="P:magnesium ion homeostasis"/>
    <property type="evidence" value="ECO:0007669"/>
    <property type="project" value="InterPro"/>
</dbReference>
<dbReference type="InterPro" id="IPR000644">
    <property type="entry name" value="CBS_dom"/>
</dbReference>
<dbReference type="PANTHER" id="PTHR12064:SF97">
    <property type="entry name" value="METAL TRANSPORTER CNNM-5"/>
    <property type="match status" value="1"/>
</dbReference>
<feature type="transmembrane region" description="Helical" evidence="10">
    <location>
        <begin position="142"/>
        <end position="165"/>
    </location>
</feature>
<dbReference type="InterPro" id="IPR045095">
    <property type="entry name" value="ACDP"/>
</dbReference>
<feature type="transmembrane region" description="Helical" evidence="10">
    <location>
        <begin position="31"/>
        <end position="61"/>
    </location>
</feature>
<evidence type="ECO:0000256" key="6">
    <source>
        <dbReference type="ARBA" id="ARBA00023136"/>
    </source>
</evidence>
<name>A0A3Q7Y8N4_CICAR</name>
<dbReference type="PaxDb" id="3827-XP_004493653.1"/>
<evidence type="ECO:0000256" key="7">
    <source>
        <dbReference type="ARBA" id="ARBA00023180"/>
    </source>
</evidence>
<evidence type="ECO:0000256" key="2">
    <source>
        <dbReference type="ARBA" id="ARBA00022692"/>
    </source>
</evidence>
<comment type="subcellular location">
    <subcellularLocation>
        <location evidence="1">Membrane</location>
        <topology evidence="1">Multi-pass membrane protein</topology>
    </subcellularLocation>
</comment>
<organism evidence="13 14">
    <name type="scientific">Cicer arietinum</name>
    <name type="common">Chickpea</name>
    <name type="synonym">Garbanzo</name>
    <dbReference type="NCBI Taxonomy" id="3827"/>
    <lineage>
        <taxon>Eukaryota</taxon>
        <taxon>Viridiplantae</taxon>
        <taxon>Streptophyta</taxon>
        <taxon>Embryophyta</taxon>
        <taxon>Tracheophyta</taxon>
        <taxon>Spermatophyta</taxon>
        <taxon>Magnoliopsida</taxon>
        <taxon>eudicotyledons</taxon>
        <taxon>Gunneridae</taxon>
        <taxon>Pentapetalae</taxon>
        <taxon>rosids</taxon>
        <taxon>fabids</taxon>
        <taxon>Fabales</taxon>
        <taxon>Fabaceae</taxon>
        <taxon>Papilionoideae</taxon>
        <taxon>50 kb inversion clade</taxon>
        <taxon>NPAAA clade</taxon>
        <taxon>Hologalegina</taxon>
        <taxon>IRL clade</taxon>
        <taxon>Cicereae</taxon>
        <taxon>Cicer</taxon>
    </lineage>
</organism>
<dbReference type="Pfam" id="PF01595">
    <property type="entry name" value="CNNM"/>
    <property type="match status" value="1"/>
</dbReference>
<dbReference type="Proteomes" id="UP000087171">
    <property type="component" value="Chromosome Ca3"/>
</dbReference>
<dbReference type="GO" id="GO:0005737">
    <property type="term" value="C:cytoplasm"/>
    <property type="evidence" value="ECO:0007669"/>
    <property type="project" value="TreeGrafter"/>
</dbReference>
<feature type="domain" description="CNNM transmembrane" evidence="12">
    <location>
        <begin position="27"/>
        <end position="209"/>
    </location>
</feature>
<dbReference type="InterPro" id="IPR046342">
    <property type="entry name" value="CBS_dom_sf"/>
</dbReference>
<reference evidence="13" key="1">
    <citation type="journal article" date="2013" name="Nat. Biotechnol.">
        <title>Draft genome sequence of chickpea (Cicer arietinum) provides a resource for trait improvement.</title>
        <authorList>
            <person name="Varshney R.K."/>
            <person name="Song C."/>
            <person name="Saxena R.K."/>
            <person name="Azam S."/>
            <person name="Yu S."/>
            <person name="Sharpe A.G."/>
            <person name="Cannon S."/>
            <person name="Baek J."/>
            <person name="Rosen B.D."/>
            <person name="Tar'an B."/>
            <person name="Millan T."/>
            <person name="Zhang X."/>
            <person name="Ramsay L.D."/>
            <person name="Iwata A."/>
            <person name="Wang Y."/>
            <person name="Nelson W."/>
            <person name="Farmer A.D."/>
            <person name="Gaur P.M."/>
            <person name="Soderlund C."/>
            <person name="Penmetsa R.V."/>
            <person name="Xu C."/>
            <person name="Bharti A.K."/>
            <person name="He W."/>
            <person name="Winter P."/>
            <person name="Zhao S."/>
            <person name="Hane J.K."/>
            <person name="Carrasquilla-Garcia N."/>
            <person name="Condie J.A."/>
            <person name="Upadhyaya H.D."/>
            <person name="Luo M.C."/>
            <person name="Thudi M."/>
            <person name="Gowda C.L."/>
            <person name="Singh N.P."/>
            <person name="Lichtenzveig J."/>
            <person name="Gali K.K."/>
            <person name="Rubio J."/>
            <person name="Nadarajan N."/>
            <person name="Dolezel J."/>
            <person name="Bansal K.C."/>
            <person name="Xu X."/>
            <person name="Edwards D."/>
            <person name="Zhang G."/>
            <person name="Kahl G."/>
            <person name="Gil J."/>
            <person name="Singh K.B."/>
            <person name="Datta S.K."/>
            <person name="Jackson S.A."/>
            <person name="Wang J."/>
            <person name="Cook D.R."/>
        </authorList>
    </citation>
    <scope>NUCLEOTIDE SEQUENCE [LARGE SCALE GENOMIC DNA]</scope>
    <source>
        <strain evidence="13">cv. CDC Frontier</strain>
    </source>
</reference>
<accession>A0A3Q7Y8N4</accession>
<evidence type="ECO:0000256" key="10">
    <source>
        <dbReference type="SAM" id="Phobius"/>
    </source>
</evidence>
<dbReference type="STRING" id="3827.A0A3Q7Y8N4"/>
<evidence type="ECO:0000313" key="14">
    <source>
        <dbReference type="RefSeq" id="XP_027188077.1"/>
    </source>
</evidence>
<keyword evidence="4 9" id="KW-1133">Transmembrane helix</keyword>
<dbReference type="InterPro" id="IPR044751">
    <property type="entry name" value="Ion_transp-like_CBS"/>
</dbReference>
<evidence type="ECO:0000256" key="5">
    <source>
        <dbReference type="ARBA" id="ARBA00023122"/>
    </source>
</evidence>
<evidence type="ECO:0000256" key="9">
    <source>
        <dbReference type="PROSITE-ProRule" id="PRU01193"/>
    </source>
</evidence>
<dbReference type="SUPFAM" id="SSF54631">
    <property type="entry name" value="CBS-domain pair"/>
    <property type="match status" value="1"/>
</dbReference>
<evidence type="ECO:0000256" key="1">
    <source>
        <dbReference type="ARBA" id="ARBA00004141"/>
    </source>
</evidence>
<dbReference type="KEGG" id="cam:101500191"/>
<dbReference type="PANTHER" id="PTHR12064">
    <property type="entry name" value="METAL TRANSPORTER CNNM"/>
    <property type="match status" value="1"/>
</dbReference>
<dbReference type="GO" id="GO:0016020">
    <property type="term" value="C:membrane"/>
    <property type="evidence" value="ECO:0007669"/>
    <property type="project" value="UniProtKB-SubCell"/>
</dbReference>
<evidence type="ECO:0000256" key="3">
    <source>
        <dbReference type="ARBA" id="ARBA00022737"/>
    </source>
</evidence>